<dbReference type="InterPro" id="IPR036390">
    <property type="entry name" value="WH_DNA-bd_sf"/>
</dbReference>
<gene>
    <name evidence="2" type="ORF">SAMN04488696_1935</name>
</gene>
<dbReference type="InterPro" id="IPR057527">
    <property type="entry name" value="HVO_A0261-like_N"/>
</dbReference>
<dbReference type="OrthoDB" id="140281at2157"/>
<dbReference type="RefSeq" id="WP_091936400.1">
    <property type="nucleotide sequence ID" value="NZ_FOUJ01000004.1"/>
</dbReference>
<proteinExistence type="predicted"/>
<sequence length="79" mass="9016">MEELIGFVTGNKNRQKLLALLGSKHQLDAVKLAKNMHIAQPSVKRIVDELIEKELVEQECDIYKLTDLGESLERRVQSI</sequence>
<keyword evidence="3" id="KW-1185">Reference proteome</keyword>
<evidence type="ECO:0000313" key="3">
    <source>
        <dbReference type="Proteomes" id="UP000198535"/>
    </source>
</evidence>
<evidence type="ECO:0000259" key="1">
    <source>
        <dbReference type="Pfam" id="PF25213"/>
    </source>
</evidence>
<dbReference type="Pfam" id="PF25213">
    <property type="entry name" value="HVO_A0261_N"/>
    <property type="match status" value="1"/>
</dbReference>
<dbReference type="Gene3D" id="1.10.10.10">
    <property type="entry name" value="Winged helix-like DNA-binding domain superfamily/Winged helix DNA-binding domain"/>
    <property type="match status" value="1"/>
</dbReference>
<evidence type="ECO:0000313" key="2">
    <source>
        <dbReference type="EMBL" id="SFM66222.1"/>
    </source>
</evidence>
<accession>A0A1I4SP61</accession>
<dbReference type="AlphaFoldDB" id="A0A1I4SP61"/>
<feature type="domain" description="HVO-A0261-like N-terminal" evidence="1">
    <location>
        <begin position="5"/>
        <end position="77"/>
    </location>
</feature>
<reference evidence="3" key="1">
    <citation type="submission" date="2016-10" db="EMBL/GenBank/DDBJ databases">
        <authorList>
            <person name="Varghese N."/>
            <person name="Submissions S."/>
        </authorList>
    </citation>
    <scope>NUCLEOTIDE SEQUENCE [LARGE SCALE GENOMIC DNA]</scope>
    <source>
        <strain evidence="3">Mob M</strain>
    </source>
</reference>
<organism evidence="2 3">
    <name type="scientific">Methanolobus profundi</name>
    <dbReference type="NCBI Taxonomy" id="487685"/>
    <lineage>
        <taxon>Archaea</taxon>
        <taxon>Methanobacteriati</taxon>
        <taxon>Methanobacteriota</taxon>
        <taxon>Stenosarchaea group</taxon>
        <taxon>Methanomicrobia</taxon>
        <taxon>Methanosarcinales</taxon>
        <taxon>Methanosarcinaceae</taxon>
        <taxon>Methanolobus</taxon>
    </lineage>
</organism>
<dbReference type="Proteomes" id="UP000198535">
    <property type="component" value="Unassembled WGS sequence"/>
</dbReference>
<name>A0A1I4SP61_9EURY</name>
<dbReference type="InterPro" id="IPR036388">
    <property type="entry name" value="WH-like_DNA-bd_sf"/>
</dbReference>
<protein>
    <submittedName>
        <fullName evidence="2">MarR family protein</fullName>
    </submittedName>
</protein>
<dbReference type="EMBL" id="FOUJ01000004">
    <property type="protein sequence ID" value="SFM66222.1"/>
    <property type="molecule type" value="Genomic_DNA"/>
</dbReference>
<dbReference type="SUPFAM" id="SSF46785">
    <property type="entry name" value="Winged helix' DNA-binding domain"/>
    <property type="match status" value="1"/>
</dbReference>